<gene>
    <name evidence="1" type="ORF">O3P69_019600</name>
</gene>
<keyword evidence="2" id="KW-1185">Reference proteome</keyword>
<reference evidence="1 2" key="1">
    <citation type="submission" date="2023-03" db="EMBL/GenBank/DDBJ databases">
        <title>High-quality genome of Scylla paramamosain provides insights in environmental adaptation.</title>
        <authorList>
            <person name="Zhang L."/>
        </authorList>
    </citation>
    <scope>NUCLEOTIDE SEQUENCE [LARGE SCALE GENOMIC DNA]</scope>
    <source>
        <strain evidence="1">LZ_2023a</strain>
        <tissue evidence="1">Muscle</tissue>
    </source>
</reference>
<proteinExistence type="predicted"/>
<dbReference type="Proteomes" id="UP001487740">
    <property type="component" value="Unassembled WGS sequence"/>
</dbReference>
<accession>A0AAW0SYD9</accession>
<evidence type="ECO:0000313" key="1">
    <source>
        <dbReference type="EMBL" id="KAK8379712.1"/>
    </source>
</evidence>
<dbReference type="EMBL" id="JARAKH010000043">
    <property type="protein sequence ID" value="KAK8379712.1"/>
    <property type="molecule type" value="Genomic_DNA"/>
</dbReference>
<protein>
    <submittedName>
        <fullName evidence="1">Uncharacterized protein</fullName>
    </submittedName>
</protein>
<comment type="caution">
    <text evidence="1">The sequence shown here is derived from an EMBL/GenBank/DDBJ whole genome shotgun (WGS) entry which is preliminary data.</text>
</comment>
<dbReference type="AlphaFoldDB" id="A0AAW0SYD9"/>
<name>A0AAW0SYD9_SCYPA</name>
<organism evidence="1 2">
    <name type="scientific">Scylla paramamosain</name>
    <name type="common">Mud crab</name>
    <dbReference type="NCBI Taxonomy" id="85552"/>
    <lineage>
        <taxon>Eukaryota</taxon>
        <taxon>Metazoa</taxon>
        <taxon>Ecdysozoa</taxon>
        <taxon>Arthropoda</taxon>
        <taxon>Crustacea</taxon>
        <taxon>Multicrustacea</taxon>
        <taxon>Malacostraca</taxon>
        <taxon>Eumalacostraca</taxon>
        <taxon>Eucarida</taxon>
        <taxon>Decapoda</taxon>
        <taxon>Pleocyemata</taxon>
        <taxon>Brachyura</taxon>
        <taxon>Eubrachyura</taxon>
        <taxon>Portunoidea</taxon>
        <taxon>Portunidae</taxon>
        <taxon>Portuninae</taxon>
        <taxon>Scylla</taxon>
    </lineage>
</organism>
<sequence length="88" mass="9401">MEQQKDSINQDNNSDRGEETFLSSSCTVLRARCPAGFSCGWEQCCSEGCSSFSHVSSFLPDPSFCRLAEGEVTREGLGGVQATCPAGL</sequence>
<evidence type="ECO:0000313" key="2">
    <source>
        <dbReference type="Proteomes" id="UP001487740"/>
    </source>
</evidence>